<dbReference type="AlphaFoldDB" id="A0A3G9J3Q5"/>
<organism evidence="1 2">
    <name type="scientific">Paenibacillus baekrokdamisoli</name>
    <dbReference type="NCBI Taxonomy" id="1712516"/>
    <lineage>
        <taxon>Bacteria</taxon>
        <taxon>Bacillati</taxon>
        <taxon>Bacillota</taxon>
        <taxon>Bacilli</taxon>
        <taxon>Bacillales</taxon>
        <taxon>Paenibacillaceae</taxon>
        <taxon>Paenibacillus</taxon>
    </lineage>
</organism>
<dbReference type="KEGG" id="pbk:Back11_06880"/>
<dbReference type="Proteomes" id="UP000275368">
    <property type="component" value="Chromosome"/>
</dbReference>
<evidence type="ECO:0000313" key="2">
    <source>
        <dbReference type="Proteomes" id="UP000275368"/>
    </source>
</evidence>
<evidence type="ECO:0000313" key="1">
    <source>
        <dbReference type="EMBL" id="BBH19343.1"/>
    </source>
</evidence>
<proteinExistence type="predicted"/>
<dbReference type="OrthoDB" id="2639206at2"/>
<keyword evidence="2" id="KW-1185">Reference proteome</keyword>
<accession>A0A3G9J3Q5</accession>
<dbReference type="RefSeq" id="WP_125653699.1">
    <property type="nucleotide sequence ID" value="NZ_AP019308.1"/>
</dbReference>
<sequence length="176" mass="20652">MIDELQRAKELFLTYLGSTVHMHREGIFEEYRSYQVSQPLEAEWFNEMVGAYTKELSIMNWQAVERLASIAKHYSEPLILENVIAFVSRHLMSADSMVRLMYGERMIDLIKNLRKGMPGELLYRAYKTTIELLEDVIAKPLVIDPGHDLQLFQLRDKKALNNRARRSIEELNDYIN</sequence>
<dbReference type="EMBL" id="AP019308">
    <property type="protein sequence ID" value="BBH19343.1"/>
    <property type="molecule type" value="Genomic_DNA"/>
</dbReference>
<gene>
    <name evidence="1" type="ORF">Back11_06880</name>
</gene>
<reference evidence="1 2" key="1">
    <citation type="submission" date="2018-11" db="EMBL/GenBank/DDBJ databases">
        <title>Complete genome sequence of Paenibacillus baekrokdamisoli strain KCTC 33723.</title>
        <authorList>
            <person name="Kang S.W."/>
            <person name="Lee K.C."/>
            <person name="Kim K.K."/>
            <person name="Kim J.S."/>
            <person name="Kim D.S."/>
            <person name="Ko S.H."/>
            <person name="Yang S.H."/>
            <person name="Lee J.S."/>
        </authorList>
    </citation>
    <scope>NUCLEOTIDE SEQUENCE [LARGE SCALE GENOMIC DNA]</scope>
    <source>
        <strain evidence="1 2">KCTC 33723</strain>
    </source>
</reference>
<protein>
    <submittedName>
        <fullName evidence="1">Uncharacterized protein</fullName>
    </submittedName>
</protein>
<name>A0A3G9J3Q5_9BACL</name>